<dbReference type="EMBL" id="ML122311">
    <property type="protein sequence ID" value="RPD54083.1"/>
    <property type="molecule type" value="Genomic_DNA"/>
</dbReference>
<reference evidence="1" key="1">
    <citation type="journal article" date="2018" name="Genome Biol. Evol.">
        <title>Genomics and development of Lentinus tigrinus, a white-rot wood-decaying mushroom with dimorphic fruiting bodies.</title>
        <authorList>
            <person name="Wu B."/>
            <person name="Xu Z."/>
            <person name="Knudson A."/>
            <person name="Carlson A."/>
            <person name="Chen N."/>
            <person name="Kovaka S."/>
            <person name="LaButti K."/>
            <person name="Lipzen A."/>
            <person name="Pennachio C."/>
            <person name="Riley R."/>
            <person name="Schakwitz W."/>
            <person name="Umezawa K."/>
            <person name="Ohm R.A."/>
            <person name="Grigoriev I.V."/>
            <person name="Nagy L.G."/>
            <person name="Gibbons J."/>
            <person name="Hibbett D."/>
        </authorList>
    </citation>
    <scope>NUCLEOTIDE SEQUENCE [LARGE SCALE GENOMIC DNA]</scope>
    <source>
        <strain evidence="1">ALCF2SS1-6</strain>
    </source>
</reference>
<evidence type="ECO:0008006" key="3">
    <source>
        <dbReference type="Google" id="ProtNLM"/>
    </source>
</evidence>
<protein>
    <recommendedName>
        <fullName evidence="3">BTB domain-containing protein</fullName>
    </recommendedName>
</protein>
<dbReference type="AlphaFoldDB" id="A0A5C2RR85"/>
<proteinExistence type="predicted"/>
<gene>
    <name evidence="1" type="ORF">L227DRAFT_556885</name>
</gene>
<dbReference type="STRING" id="1328759.A0A5C2RR85"/>
<sequence>MSSPPAFGPAFQVDGMLPDIEFVTADHVSLYAHRNILHHVSPNVLGNLLAVNEGRIHVPEASAAFSIALHVIYGLSCLHLPDTRLDTVESAIGVLITYGVPVQKFAAPNLPLYQLIFSHAPYRPIDAYALAAHHGLEPLAVAVSAHLLAYDTSNLTDELSLKMGPIYIKRLFDLHQTRRDALRNIMMKPPAMHAPNLVCGLEEQRQLTQVWAFAAAEMAWNMVPGTSTYMLQSTFEKVGRDMTCGECRLMLHTRIQEAIEEWSLVPRTI</sequence>
<evidence type="ECO:0000313" key="2">
    <source>
        <dbReference type="Proteomes" id="UP000313359"/>
    </source>
</evidence>
<keyword evidence="2" id="KW-1185">Reference proteome</keyword>
<organism evidence="1 2">
    <name type="scientific">Lentinus tigrinus ALCF2SS1-6</name>
    <dbReference type="NCBI Taxonomy" id="1328759"/>
    <lineage>
        <taxon>Eukaryota</taxon>
        <taxon>Fungi</taxon>
        <taxon>Dikarya</taxon>
        <taxon>Basidiomycota</taxon>
        <taxon>Agaricomycotina</taxon>
        <taxon>Agaricomycetes</taxon>
        <taxon>Polyporales</taxon>
        <taxon>Polyporaceae</taxon>
        <taxon>Lentinus</taxon>
    </lineage>
</organism>
<dbReference type="OrthoDB" id="3265815at2759"/>
<accession>A0A5C2RR85</accession>
<evidence type="ECO:0000313" key="1">
    <source>
        <dbReference type="EMBL" id="RPD54083.1"/>
    </source>
</evidence>
<name>A0A5C2RR85_9APHY</name>
<dbReference type="Proteomes" id="UP000313359">
    <property type="component" value="Unassembled WGS sequence"/>
</dbReference>